<keyword evidence="3" id="KW-0964">Secreted</keyword>
<dbReference type="GO" id="GO:0005179">
    <property type="term" value="F:hormone activity"/>
    <property type="evidence" value="ECO:0007669"/>
    <property type="project" value="UniProtKB-KW"/>
</dbReference>
<dbReference type="AlphaFoldDB" id="A0A6P3VYM8"/>
<organism evidence="10 11">
    <name type="scientific">Clupea harengus</name>
    <name type="common">Atlantic herring</name>
    <dbReference type="NCBI Taxonomy" id="7950"/>
    <lineage>
        <taxon>Eukaryota</taxon>
        <taxon>Metazoa</taxon>
        <taxon>Chordata</taxon>
        <taxon>Craniata</taxon>
        <taxon>Vertebrata</taxon>
        <taxon>Euteleostomi</taxon>
        <taxon>Actinopterygii</taxon>
        <taxon>Neopterygii</taxon>
        <taxon>Teleostei</taxon>
        <taxon>Clupei</taxon>
        <taxon>Clupeiformes</taxon>
        <taxon>Clupeoidei</taxon>
        <taxon>Clupeidae</taxon>
        <taxon>Clupea</taxon>
    </lineage>
</organism>
<evidence type="ECO:0000256" key="8">
    <source>
        <dbReference type="ARBA" id="ARBA00023157"/>
    </source>
</evidence>
<dbReference type="RefSeq" id="XP_012684612.1">
    <property type="nucleotide sequence ID" value="XM_012829158.3"/>
</dbReference>
<keyword evidence="10" id="KW-1185">Reference proteome</keyword>
<evidence type="ECO:0000256" key="1">
    <source>
        <dbReference type="ARBA" id="ARBA00004613"/>
    </source>
</evidence>
<evidence type="ECO:0000256" key="5">
    <source>
        <dbReference type="ARBA" id="ARBA00022702"/>
    </source>
</evidence>
<keyword evidence="4" id="KW-0929">Antimicrobial</keyword>
<keyword evidence="8" id="KW-1015">Disulfide bond</keyword>
<dbReference type="PANTHER" id="PTHR16877">
    <property type="entry name" value="HEPCIDIN"/>
    <property type="match status" value="1"/>
</dbReference>
<dbReference type="InterPro" id="IPR010500">
    <property type="entry name" value="Hepcidin"/>
</dbReference>
<comment type="similarity">
    <text evidence="2">Belongs to the hepcidin family.</text>
</comment>
<protein>
    <submittedName>
        <fullName evidence="11">Hepcidin-1</fullName>
    </submittedName>
</protein>
<comment type="subcellular location">
    <subcellularLocation>
        <location evidence="1">Secreted</location>
    </subcellularLocation>
</comment>
<name>A0A6P3VYM8_CLUHA</name>
<gene>
    <name evidence="11" type="primary">LOC105901669</name>
</gene>
<evidence type="ECO:0000256" key="4">
    <source>
        <dbReference type="ARBA" id="ARBA00022529"/>
    </source>
</evidence>
<evidence type="ECO:0000313" key="11">
    <source>
        <dbReference type="RefSeq" id="XP_012684612.1"/>
    </source>
</evidence>
<feature type="chain" id="PRO_5027947244" evidence="9">
    <location>
        <begin position="24"/>
        <end position="88"/>
    </location>
</feature>
<dbReference type="Proteomes" id="UP000515152">
    <property type="component" value="Chromosome 11"/>
</dbReference>
<evidence type="ECO:0000256" key="3">
    <source>
        <dbReference type="ARBA" id="ARBA00022525"/>
    </source>
</evidence>
<reference evidence="11" key="1">
    <citation type="submission" date="2025-08" db="UniProtKB">
        <authorList>
            <consortium name="RefSeq"/>
        </authorList>
    </citation>
    <scope>IDENTIFICATION</scope>
</reference>
<accession>A0A6P3VYM8</accession>
<dbReference type="GO" id="GO:0042742">
    <property type="term" value="P:defense response to bacterium"/>
    <property type="evidence" value="ECO:0007669"/>
    <property type="project" value="UniProtKB-KW"/>
</dbReference>
<evidence type="ECO:0000313" key="10">
    <source>
        <dbReference type="Proteomes" id="UP000515152"/>
    </source>
</evidence>
<feature type="signal peptide" evidence="9">
    <location>
        <begin position="1"/>
        <end position="23"/>
    </location>
</feature>
<dbReference type="GO" id="GO:0006879">
    <property type="term" value="P:intracellular iron ion homeostasis"/>
    <property type="evidence" value="ECO:0007669"/>
    <property type="project" value="InterPro"/>
</dbReference>
<evidence type="ECO:0000256" key="6">
    <source>
        <dbReference type="ARBA" id="ARBA00022729"/>
    </source>
</evidence>
<evidence type="ECO:0000256" key="9">
    <source>
        <dbReference type="SAM" id="SignalP"/>
    </source>
</evidence>
<dbReference type="PROSITE" id="PS51257">
    <property type="entry name" value="PROKAR_LIPOPROTEIN"/>
    <property type="match status" value="1"/>
</dbReference>
<dbReference type="KEGG" id="char:105901669"/>
<proteinExistence type="inferred from homology"/>
<dbReference type="OrthoDB" id="9428792at2759"/>
<keyword evidence="7" id="KW-0044">Antibiotic</keyword>
<sequence length="88" mass="9830">MKSFTALIAVTVVFACICVLGSAAVPLSEVQTGETWKPEAEMQDLAVTSPEVTNSLALFRTKRQSHMSLCRYCWNCCRNKGWGFCCRF</sequence>
<dbReference type="GeneID" id="105901669"/>
<dbReference type="CTD" id="57817"/>
<keyword evidence="5" id="KW-0372">Hormone</keyword>
<evidence type="ECO:0000256" key="2">
    <source>
        <dbReference type="ARBA" id="ARBA00008022"/>
    </source>
</evidence>
<dbReference type="Pfam" id="PF06446">
    <property type="entry name" value="Hepcidin"/>
    <property type="match status" value="1"/>
</dbReference>
<evidence type="ECO:0000256" key="7">
    <source>
        <dbReference type="ARBA" id="ARBA00023022"/>
    </source>
</evidence>
<dbReference type="GO" id="GO:0005576">
    <property type="term" value="C:extracellular region"/>
    <property type="evidence" value="ECO:0007669"/>
    <property type="project" value="UniProtKB-SubCell"/>
</dbReference>
<keyword evidence="6 9" id="KW-0732">Signal</keyword>
<dbReference type="PANTHER" id="PTHR16877:SF0">
    <property type="entry name" value="HEPCIDIN"/>
    <property type="match status" value="1"/>
</dbReference>